<evidence type="ECO:0000256" key="1">
    <source>
        <dbReference type="ARBA" id="ARBA00022837"/>
    </source>
</evidence>
<feature type="region of interest" description="Disordered" evidence="3">
    <location>
        <begin position="367"/>
        <end position="401"/>
    </location>
</feature>
<feature type="compositionally biased region" description="Basic and acidic residues" evidence="3">
    <location>
        <begin position="1724"/>
        <end position="1737"/>
    </location>
</feature>
<dbReference type="PROSITE" id="PS00018">
    <property type="entry name" value="EF_HAND_1"/>
    <property type="match status" value="1"/>
</dbReference>
<dbReference type="Pfam" id="PF12763">
    <property type="entry name" value="EH"/>
    <property type="match status" value="3"/>
</dbReference>
<evidence type="ECO:0000256" key="3">
    <source>
        <dbReference type="SAM" id="MobiDB-lite"/>
    </source>
</evidence>
<dbReference type="Gene3D" id="3.10.180.10">
    <property type="entry name" value="2,3-Dihydroxybiphenyl 1,2-Dioxygenase, domain 1"/>
    <property type="match status" value="1"/>
</dbReference>
<organism evidence="7 8">
    <name type="scientific">Carpinus fangiana</name>
    <dbReference type="NCBI Taxonomy" id="176857"/>
    <lineage>
        <taxon>Eukaryota</taxon>
        <taxon>Viridiplantae</taxon>
        <taxon>Streptophyta</taxon>
        <taxon>Embryophyta</taxon>
        <taxon>Tracheophyta</taxon>
        <taxon>Spermatophyta</taxon>
        <taxon>Magnoliopsida</taxon>
        <taxon>eudicotyledons</taxon>
        <taxon>Gunneridae</taxon>
        <taxon>Pentapetalae</taxon>
        <taxon>rosids</taxon>
        <taxon>fabids</taxon>
        <taxon>Fagales</taxon>
        <taxon>Betulaceae</taxon>
        <taxon>Carpinus</taxon>
    </lineage>
</organism>
<feature type="compositionally biased region" description="Acidic residues" evidence="3">
    <location>
        <begin position="954"/>
        <end position="970"/>
    </location>
</feature>
<feature type="domain" description="EH" evidence="5">
    <location>
        <begin position="294"/>
        <end position="388"/>
    </location>
</feature>
<feature type="compositionally biased region" description="Pro residues" evidence="3">
    <location>
        <begin position="1821"/>
        <end position="1831"/>
    </location>
</feature>
<dbReference type="CDD" id="cd00052">
    <property type="entry name" value="EH"/>
    <property type="match status" value="3"/>
</dbReference>
<feature type="compositionally biased region" description="Polar residues" evidence="3">
    <location>
        <begin position="126"/>
        <end position="141"/>
    </location>
</feature>
<dbReference type="PANTHER" id="PTHR11216">
    <property type="entry name" value="EH DOMAIN"/>
    <property type="match status" value="1"/>
</dbReference>
<dbReference type="EMBL" id="VIBQ01000012">
    <property type="protein sequence ID" value="KAB8342962.1"/>
    <property type="molecule type" value="Genomic_DNA"/>
</dbReference>
<feature type="region of interest" description="Disordered" evidence="3">
    <location>
        <begin position="109"/>
        <end position="145"/>
    </location>
</feature>
<feature type="compositionally biased region" description="Polar residues" evidence="3">
    <location>
        <begin position="1133"/>
        <end position="1157"/>
    </location>
</feature>
<keyword evidence="1" id="KW-0106">Calcium</keyword>
<gene>
    <name evidence="7" type="ORF">FH972_022557</name>
</gene>
<evidence type="ECO:0000256" key="2">
    <source>
        <dbReference type="SAM" id="Coils"/>
    </source>
</evidence>
<sequence>MASDISECPACLFAIVRLPTNLPSPLAQSSLNLTPEEKRAYGQLFQDADPDGLGVVTGEVAVKFFERTKLNPTVLGAIWQIGDTENRGLLTPAGFSVVLRLIGHAQGGREPNLELSKQPGPLPKFDNTNAGASAPIAQQSTGGPGPIRVPSLAPEKVAEYSSLFEKAGAQGGVLGGDAARQVFERARLPNEVLGQIWNLADTDQKGALNVTDFVVAMHFLTSMRSGAMRALPNSLPPGLYEAAARRPLSGAIQNLPRQFSGGVLARTQSPVARPFGSPISQQTTGSDWLVTPADKTRFDEIFTSIDTAGQEFVTGDQAVSFFSDSRLPEETLAQIWDLSDINSEGQLTRDEFAVAMFLIRQERAKKGDNRGALPTTLPPRLIPPNMRQRAMPPSQPTAPAFDNAAFASQQSKSAADDLFGLDALSGETSPLASRAPESLANQPASPKSPIAFTSAPTSRTPGAGFKPFIPTSSFGQGLASQDTGTSVQSNQSQSHASPIAPTDLLGDNDPEVSSKLTSDTSELANMSNQIGQLRTQMQEVQNKKATADQSLANTSNQKRDLETRLSQFRAQYEQEIREVKNLEERLSISRNDTRKVQQELAMVEGAHQDLLTQHQQLSASLEADHKENVALKQRMQLLNTEVTQLKAQVEKLKSEARQQKGLVAINKKQVATNEAEIERLHGNLNKSAGQMSDERPLSAQSERANPSFAGSPPAVSPGNNNPFFRSSPQQSFDIAMSPAAFSTSKPSPFDNFFEPDKTSPEIATSPTTTYVQPKEADATPESQASMSSPHTDNIIKEPPAPPRSRQITPSVLPLRSQVNRNESFDSSVRANAPASRSGLSDAMAGDSPTVSVNGQPETNASSVKEEIDPAVGQIQSTQSQQLGLAGNTTIPGAFPGDEFKSLTPAGGSTTGDGEEAQDTKSDLYSAFDSTELKQSPANGTGPAASEFPPIRDIEPEESDSEAEGGFDDDFDPRPSHPGEMNTADILSQTPPLVNRAGVTDPSIQPEIPPSAASQQPPPAYESAERRGSASTNERDSNQFPQQYHGLLPSREITNSPPEEVVQNTPQTIASPTNVNHIEPRNTTLVNGSLPTPDETPETRHTPVATPAVVAANDFDSAFDDLSEAKEETEAGLPTSTVVGDETQFNPNFASPTHSRISTNDERRASPPKDGNAASTSAAITSRFTNFDPGSSSSAHSNGNGPSAFGSASTGVPNDNSDWDAIFAGLDKPPPISELSGANAAFDVNDSGSSLQPPTAESRAVEDGSRPQLGRAISQGTEHDDPILKMLTNMGYSRDSALKALEKYDYNLDKSSVNTMMNWRKEEIMRAGGCCESVRETDCSNTVRVCLLSGELYQSKGHRSAALLPEPKPIDLNDSNIASCVVAILPRGMPCNVAAEDLRTEARCDTGVASRTPPAALRRAPVAATRCIPGIDVQALCKRVSGPASASQASVSLPRPVALPKQRQAPPKFSSPWTSRVDIFLSQSDQAARQTPAARPTHVVFPASSRSTVRDAYAAALNAGGRPVSRPEKDEHMPSTFAAVVKDLDGNKLRLEFDQDAAQEQFPDAIQPHDSNIVSKWADDVAQSVSQSVAGNSRALSTSPGPQRTSWLPNKDPVLKSTKKTGASTYPKSKKDADSGPMGFEIPKANNVVGALIGAAAGAALAYTFAASQRDSKQRERAFSSRMAARDRVKTEAWDLSSRSDGQSWDITPKYRQSEPQRDSGYWSVKDRHQDSGDDPRSAHGPKYPSNRTGMRRGKDTSTRDGRLIENSPDTVPVSLQDRTRRCSNSSEQWGPRRETLRRPSLPVTAMPPPSSTTRWKDMFRPPAPPSIPNLPHPTMRSRSMVRDGWAQSSNEIRHRSRSQDPRSTASERGIPSSTSNRTVFPRMSPPTTAEMAKTAVKAEQTTPRRLSSASTPGSVVSKLTTKTLAAFEVPLPNSSVGGRGYVDDLETVLPDDSISSVGISNRLERTGSKTGSSHRRR</sequence>
<feature type="compositionally biased region" description="Polar residues" evidence="3">
    <location>
        <begin position="873"/>
        <end position="890"/>
    </location>
</feature>
<dbReference type="Proteomes" id="UP000327013">
    <property type="component" value="Unassembled WGS sequence"/>
</dbReference>
<dbReference type="SUPFAM" id="SSF47473">
    <property type="entry name" value="EF-hand"/>
    <property type="match status" value="3"/>
</dbReference>
<feature type="compositionally biased region" description="Basic and acidic residues" evidence="3">
    <location>
        <begin position="1669"/>
        <end position="1692"/>
    </location>
</feature>
<feature type="region of interest" description="Disordered" evidence="3">
    <location>
        <begin position="1120"/>
        <end position="1211"/>
    </location>
</feature>
<evidence type="ECO:0000259" key="4">
    <source>
        <dbReference type="PROSITE" id="PS50030"/>
    </source>
</evidence>
<feature type="domain" description="EH" evidence="5">
    <location>
        <begin position="156"/>
        <end position="246"/>
    </location>
</feature>
<evidence type="ECO:0000259" key="6">
    <source>
        <dbReference type="PROSITE" id="PS50222"/>
    </source>
</evidence>
<dbReference type="GO" id="GO:0005737">
    <property type="term" value="C:cytoplasm"/>
    <property type="evidence" value="ECO:0007669"/>
    <property type="project" value="TreeGrafter"/>
</dbReference>
<feature type="compositionally biased region" description="Polar residues" evidence="3">
    <location>
        <begin position="1172"/>
        <end position="1184"/>
    </location>
</feature>
<evidence type="ECO:0000313" key="8">
    <source>
        <dbReference type="Proteomes" id="UP000327013"/>
    </source>
</evidence>
<dbReference type="PROSITE" id="PS50222">
    <property type="entry name" value="EF_HAND_2"/>
    <property type="match status" value="2"/>
</dbReference>
<feature type="region of interest" description="Disordered" evidence="3">
    <location>
        <begin position="1233"/>
        <end position="1277"/>
    </location>
</feature>
<feature type="compositionally biased region" description="Polar residues" evidence="3">
    <location>
        <begin position="547"/>
        <end position="556"/>
    </location>
</feature>
<dbReference type="SMART" id="SM00027">
    <property type="entry name" value="EH"/>
    <property type="match status" value="3"/>
</dbReference>
<feature type="compositionally biased region" description="Polar residues" evidence="3">
    <location>
        <begin position="470"/>
        <end position="496"/>
    </location>
</feature>
<feature type="region of interest" description="Disordered" evidence="3">
    <location>
        <begin position="1585"/>
        <end position="1637"/>
    </location>
</feature>
<feature type="compositionally biased region" description="Polar residues" evidence="3">
    <location>
        <begin position="1899"/>
        <end position="1914"/>
    </location>
</feature>
<dbReference type="SMART" id="SM00054">
    <property type="entry name" value="EFh"/>
    <property type="match status" value="4"/>
</dbReference>
<name>A0A5N6KSX2_9ROSI</name>
<feature type="compositionally biased region" description="Low complexity" evidence="3">
    <location>
        <begin position="1188"/>
        <end position="1203"/>
    </location>
</feature>
<dbReference type="CDD" id="cd14270">
    <property type="entry name" value="UBA"/>
    <property type="match status" value="1"/>
</dbReference>
<dbReference type="InterPro" id="IPR002048">
    <property type="entry name" value="EF_hand_dom"/>
</dbReference>
<feature type="compositionally biased region" description="Polar residues" evidence="3">
    <location>
        <begin position="1861"/>
        <end position="1878"/>
    </location>
</feature>
<dbReference type="InterPro" id="IPR009060">
    <property type="entry name" value="UBA-like_sf"/>
</dbReference>
<dbReference type="GO" id="GO:0005886">
    <property type="term" value="C:plasma membrane"/>
    <property type="evidence" value="ECO:0007669"/>
    <property type="project" value="TreeGrafter"/>
</dbReference>
<dbReference type="InterPro" id="IPR000261">
    <property type="entry name" value="EH_dom"/>
</dbReference>
<feature type="domain" description="EF-hand" evidence="6">
    <location>
        <begin position="327"/>
        <end position="362"/>
    </location>
</feature>
<feature type="compositionally biased region" description="Polar residues" evidence="3">
    <location>
        <begin position="1585"/>
        <end position="1607"/>
    </location>
</feature>
<evidence type="ECO:0000313" key="7">
    <source>
        <dbReference type="EMBL" id="KAB8342962.1"/>
    </source>
</evidence>
<comment type="caution">
    <text evidence="7">The sequence shown here is derived from an EMBL/GenBank/DDBJ whole genome shotgun (WGS) entry which is preliminary data.</text>
</comment>
<dbReference type="SUPFAM" id="SSF46934">
    <property type="entry name" value="UBA-like"/>
    <property type="match status" value="1"/>
</dbReference>
<feature type="coiled-coil region" evidence="2">
    <location>
        <begin position="628"/>
        <end position="662"/>
    </location>
</feature>
<protein>
    <submittedName>
        <fullName evidence="7">Uncharacterized protein</fullName>
    </submittedName>
</protein>
<feature type="region of interest" description="Disordered" evidence="3">
    <location>
        <begin position="746"/>
        <end position="1104"/>
    </location>
</feature>
<feature type="compositionally biased region" description="Polar residues" evidence="3">
    <location>
        <begin position="848"/>
        <end position="862"/>
    </location>
</feature>
<feature type="region of interest" description="Disordered" evidence="3">
    <location>
        <begin position="429"/>
        <end position="522"/>
    </location>
</feature>
<feature type="compositionally biased region" description="Polar residues" evidence="3">
    <location>
        <begin position="1696"/>
        <end position="1705"/>
    </location>
</feature>
<dbReference type="InterPro" id="IPR029068">
    <property type="entry name" value="Glyas_Bleomycin-R_OHBP_Dase"/>
</dbReference>
<dbReference type="GO" id="GO:0005509">
    <property type="term" value="F:calcium ion binding"/>
    <property type="evidence" value="ECO:0007669"/>
    <property type="project" value="InterPro"/>
</dbReference>
<accession>A0A5N6KSX2</accession>
<feature type="compositionally biased region" description="Polar residues" evidence="3">
    <location>
        <begin position="717"/>
        <end position="729"/>
    </location>
</feature>
<dbReference type="GO" id="GO:0006897">
    <property type="term" value="P:endocytosis"/>
    <property type="evidence" value="ECO:0007669"/>
    <property type="project" value="TreeGrafter"/>
</dbReference>
<dbReference type="PROSITE" id="PS50030">
    <property type="entry name" value="UBA"/>
    <property type="match status" value="1"/>
</dbReference>
<dbReference type="GO" id="GO:0016197">
    <property type="term" value="P:endosomal transport"/>
    <property type="evidence" value="ECO:0007669"/>
    <property type="project" value="TreeGrafter"/>
</dbReference>
<dbReference type="InterPro" id="IPR018247">
    <property type="entry name" value="EF_Hand_1_Ca_BS"/>
</dbReference>
<evidence type="ECO:0000259" key="5">
    <source>
        <dbReference type="PROSITE" id="PS50031"/>
    </source>
</evidence>
<feature type="compositionally biased region" description="Polar residues" evidence="3">
    <location>
        <begin position="780"/>
        <end position="791"/>
    </location>
</feature>
<feature type="compositionally biased region" description="Basic and acidic residues" evidence="3">
    <location>
        <begin position="1752"/>
        <end position="1763"/>
    </location>
</feature>
<feature type="region of interest" description="Disordered" evidence="3">
    <location>
        <begin position="683"/>
        <end position="729"/>
    </location>
</feature>
<dbReference type="OrthoDB" id="524326at2759"/>
<dbReference type="PANTHER" id="PTHR11216:SF170">
    <property type="entry name" value="DYNAMIN ASSOCIATED PROTEIN 160, ISOFORM D"/>
    <property type="match status" value="1"/>
</dbReference>
<feature type="compositionally biased region" description="Basic and acidic residues" evidence="3">
    <location>
        <begin position="1022"/>
        <end position="1036"/>
    </location>
</feature>
<feature type="compositionally biased region" description="Polar residues" evidence="3">
    <location>
        <begin position="1051"/>
        <end position="1089"/>
    </location>
</feature>
<feature type="compositionally biased region" description="Polar residues" evidence="3">
    <location>
        <begin position="816"/>
        <end position="829"/>
    </location>
</feature>
<feature type="domain" description="EH" evidence="5">
    <location>
        <begin position="37"/>
        <end position="123"/>
    </location>
</feature>
<feature type="region of interest" description="Disordered" evidence="3">
    <location>
        <begin position="537"/>
        <end position="558"/>
    </location>
</feature>
<feature type="region of interest" description="Disordered" evidence="3">
    <location>
        <begin position="1666"/>
        <end position="1914"/>
    </location>
</feature>
<feature type="region of interest" description="Disordered" evidence="3">
    <location>
        <begin position="1951"/>
        <end position="1977"/>
    </location>
</feature>
<proteinExistence type="predicted"/>
<feature type="compositionally biased region" description="Basic and acidic residues" evidence="3">
    <location>
        <begin position="1851"/>
        <end position="1860"/>
    </location>
</feature>
<feature type="domain" description="UBA" evidence="4">
    <location>
        <begin position="1277"/>
        <end position="1318"/>
    </location>
</feature>
<keyword evidence="2" id="KW-0175">Coiled coil</keyword>
<feature type="domain" description="EF-hand" evidence="6">
    <location>
        <begin position="188"/>
        <end position="223"/>
    </location>
</feature>
<dbReference type="SUPFAM" id="SSF54593">
    <property type="entry name" value="Glyoxalase/Bleomycin resistance protein/Dihydroxybiphenyl dioxygenase"/>
    <property type="match status" value="1"/>
</dbReference>
<dbReference type="PROSITE" id="PS50031">
    <property type="entry name" value="EH"/>
    <property type="match status" value="3"/>
</dbReference>
<dbReference type="InterPro" id="IPR015940">
    <property type="entry name" value="UBA"/>
</dbReference>
<reference evidence="7 8" key="1">
    <citation type="submission" date="2019-06" db="EMBL/GenBank/DDBJ databases">
        <title>A chromosomal-level reference genome of Carpinus fangiana (Coryloideae, Betulaceae).</title>
        <authorList>
            <person name="Yang X."/>
            <person name="Wang Z."/>
            <person name="Zhang L."/>
            <person name="Hao G."/>
            <person name="Liu J."/>
            <person name="Yang Y."/>
        </authorList>
    </citation>
    <scope>NUCLEOTIDE SEQUENCE [LARGE SCALE GENOMIC DNA]</scope>
    <source>
        <strain evidence="7">Cfa_2016G</strain>
        <tissue evidence="7">Leaf</tissue>
    </source>
</reference>
<dbReference type="InterPro" id="IPR011992">
    <property type="entry name" value="EF-hand-dom_pair"/>
</dbReference>
<feature type="compositionally biased region" description="Polar residues" evidence="3">
    <location>
        <begin position="761"/>
        <end position="771"/>
    </location>
</feature>
<dbReference type="Gene3D" id="1.10.238.10">
    <property type="entry name" value="EF-hand"/>
    <property type="match status" value="3"/>
</dbReference>
<keyword evidence="8" id="KW-1185">Reference proteome</keyword>
<feature type="compositionally biased region" description="Polar residues" evidence="3">
    <location>
        <begin position="1245"/>
        <end position="1254"/>
    </location>
</feature>